<evidence type="ECO:0000256" key="1">
    <source>
        <dbReference type="SAM" id="MobiDB-lite"/>
    </source>
</evidence>
<evidence type="ECO:0000313" key="2">
    <source>
        <dbReference type="EMBL" id="KAL0579005.1"/>
    </source>
</evidence>
<accession>A0ABR3FU25</accession>
<comment type="caution">
    <text evidence="2">The sequence shown here is derived from an EMBL/GenBank/DDBJ whole genome shotgun (WGS) entry which is preliminary data.</text>
</comment>
<proteinExistence type="predicted"/>
<sequence length="177" mass="18385">MAPNNDYSGTHHAGTGIGTSAGMDNHTYPSHATDHHHAPATGGFANEPGTNYSGRHEYDPVGVGSGANDPYAAAGVGHHHDIPPSSALHAGSATSGERHSGGSLTGKMERKVGDVIGSKSLKAKGMQKEQEAQALKVQSSELAEAERLEREAAMRRERAVAHGAHPDNKHLGAGHIQ</sequence>
<keyword evidence="3" id="KW-1185">Reference proteome</keyword>
<name>A0ABR3FU25_9AGAR</name>
<feature type="region of interest" description="Disordered" evidence="1">
    <location>
        <begin position="1"/>
        <end position="112"/>
    </location>
</feature>
<organism evidence="2 3">
    <name type="scientific">Marasmius crinis-equi</name>
    <dbReference type="NCBI Taxonomy" id="585013"/>
    <lineage>
        <taxon>Eukaryota</taxon>
        <taxon>Fungi</taxon>
        <taxon>Dikarya</taxon>
        <taxon>Basidiomycota</taxon>
        <taxon>Agaricomycotina</taxon>
        <taxon>Agaricomycetes</taxon>
        <taxon>Agaricomycetidae</taxon>
        <taxon>Agaricales</taxon>
        <taxon>Marasmiineae</taxon>
        <taxon>Marasmiaceae</taxon>
        <taxon>Marasmius</taxon>
    </lineage>
</organism>
<protein>
    <submittedName>
        <fullName evidence="2">Uncharacterized protein</fullName>
    </submittedName>
</protein>
<feature type="compositionally biased region" description="Basic and acidic residues" evidence="1">
    <location>
        <begin position="144"/>
        <end position="170"/>
    </location>
</feature>
<gene>
    <name evidence="2" type="ORF">V5O48_003000</name>
</gene>
<feature type="region of interest" description="Disordered" evidence="1">
    <location>
        <begin position="132"/>
        <end position="177"/>
    </location>
</feature>
<dbReference type="EMBL" id="JBAHYK010000075">
    <property type="protein sequence ID" value="KAL0579005.1"/>
    <property type="molecule type" value="Genomic_DNA"/>
</dbReference>
<reference evidence="2 3" key="1">
    <citation type="submission" date="2024-02" db="EMBL/GenBank/DDBJ databases">
        <title>A draft genome for the cacao thread blight pathogen Marasmius crinis-equi.</title>
        <authorList>
            <person name="Cohen S.P."/>
            <person name="Baruah I.K."/>
            <person name="Amoako-Attah I."/>
            <person name="Bukari Y."/>
            <person name="Meinhardt L.W."/>
            <person name="Bailey B.A."/>
        </authorList>
    </citation>
    <scope>NUCLEOTIDE SEQUENCE [LARGE SCALE GENOMIC DNA]</scope>
    <source>
        <strain evidence="2 3">GH-76</strain>
    </source>
</reference>
<dbReference type="Proteomes" id="UP001465976">
    <property type="component" value="Unassembled WGS sequence"/>
</dbReference>
<evidence type="ECO:0000313" key="3">
    <source>
        <dbReference type="Proteomes" id="UP001465976"/>
    </source>
</evidence>